<evidence type="ECO:0000313" key="3">
    <source>
        <dbReference type="Proteomes" id="UP000054064"/>
    </source>
</evidence>
<sequence length="254" mass="27956">VKSPREKGQPVDDFVGLQRLMAEPRQTCSSFEVDYGGLKEMFHVPEEMKVSSVDGTDSEQDPAPPCANSSHKYEDQGNISRGEDSQQKESTGEDQSTHRPTRGRPRKTVHCASAKQRERDLNLKELQSLGEKSTREEMGDIGTSPSVARNEGRGRRTNCCVQEEIVSKPPDEEKIETVSLVEPPVGTQRPGRGKRKEPKELKHPTDNLESCGKDSSVLQKEPADREQALQERGTSDTLKTADGPAVQTASVSSS</sequence>
<evidence type="ECO:0000256" key="1">
    <source>
        <dbReference type="SAM" id="MobiDB-lite"/>
    </source>
</evidence>
<feature type="compositionally biased region" description="Basic and acidic residues" evidence="1">
    <location>
        <begin position="197"/>
        <end position="206"/>
    </location>
</feature>
<dbReference type="PANTHER" id="PTHR21603">
    <property type="entry name" value="ANTIGEN KI-67-LIKE PROTEIN"/>
    <property type="match status" value="1"/>
</dbReference>
<organism evidence="2 3">
    <name type="scientific">Buceros rhinoceros silvestris</name>
    <dbReference type="NCBI Taxonomy" id="175836"/>
    <lineage>
        <taxon>Eukaryota</taxon>
        <taxon>Metazoa</taxon>
        <taxon>Chordata</taxon>
        <taxon>Craniata</taxon>
        <taxon>Vertebrata</taxon>
        <taxon>Euteleostomi</taxon>
        <taxon>Archelosauria</taxon>
        <taxon>Archosauria</taxon>
        <taxon>Dinosauria</taxon>
        <taxon>Saurischia</taxon>
        <taxon>Theropoda</taxon>
        <taxon>Coelurosauria</taxon>
        <taxon>Aves</taxon>
        <taxon>Neognathae</taxon>
        <taxon>Neoaves</taxon>
        <taxon>Telluraves</taxon>
        <taxon>Coraciimorphae</taxon>
        <taxon>Bucerotiformes</taxon>
        <taxon>Bucerotidae</taxon>
        <taxon>Buceros</taxon>
    </lineage>
</organism>
<dbReference type="GO" id="GO:0007088">
    <property type="term" value="P:regulation of mitotic nuclear division"/>
    <property type="evidence" value="ECO:0007669"/>
    <property type="project" value="TreeGrafter"/>
</dbReference>
<dbReference type="GO" id="GO:0005694">
    <property type="term" value="C:chromosome"/>
    <property type="evidence" value="ECO:0007669"/>
    <property type="project" value="TreeGrafter"/>
</dbReference>
<feature type="non-terminal residue" evidence="2">
    <location>
        <position position="1"/>
    </location>
</feature>
<dbReference type="AlphaFoldDB" id="A0A091GUA4"/>
<evidence type="ECO:0000313" key="2">
    <source>
        <dbReference type="EMBL" id="KFO87196.1"/>
    </source>
</evidence>
<dbReference type="GO" id="GO:0051983">
    <property type="term" value="P:regulation of chromosome segregation"/>
    <property type="evidence" value="ECO:0007669"/>
    <property type="project" value="TreeGrafter"/>
</dbReference>
<protein>
    <submittedName>
        <fullName evidence="2">Uncharacterized protein</fullName>
    </submittedName>
</protein>
<feature type="compositionally biased region" description="Basic and acidic residues" evidence="1">
    <location>
        <begin position="71"/>
        <end position="97"/>
    </location>
</feature>
<keyword evidence="3" id="KW-1185">Reference proteome</keyword>
<name>A0A091GUA4_BUCRH</name>
<feature type="region of interest" description="Disordered" evidence="1">
    <location>
        <begin position="46"/>
        <end position="155"/>
    </location>
</feature>
<feature type="region of interest" description="Disordered" evidence="1">
    <location>
        <begin position="168"/>
        <end position="254"/>
    </location>
</feature>
<accession>A0A091GUA4</accession>
<proteinExistence type="predicted"/>
<dbReference type="PANTHER" id="PTHR21603:SF17">
    <property type="entry name" value="PROLIFERATION MARKER PROTEIN KI-67"/>
    <property type="match status" value="1"/>
</dbReference>
<reference evidence="2 3" key="1">
    <citation type="submission" date="2014-04" db="EMBL/GenBank/DDBJ databases">
        <title>Genome evolution of avian class.</title>
        <authorList>
            <person name="Zhang G."/>
            <person name="Li C."/>
        </authorList>
    </citation>
    <scope>NUCLEOTIDE SEQUENCE [LARGE SCALE GENOMIC DNA]</scope>
    <source>
        <strain evidence="2">BGI_N320</strain>
    </source>
</reference>
<dbReference type="EMBL" id="KL513362">
    <property type="protein sequence ID" value="KFO87196.1"/>
    <property type="molecule type" value="Genomic_DNA"/>
</dbReference>
<dbReference type="GO" id="GO:0005634">
    <property type="term" value="C:nucleus"/>
    <property type="evidence" value="ECO:0007669"/>
    <property type="project" value="TreeGrafter"/>
</dbReference>
<dbReference type="Proteomes" id="UP000054064">
    <property type="component" value="Unassembled WGS sequence"/>
</dbReference>
<feature type="compositionally biased region" description="Basic residues" evidence="1">
    <location>
        <begin position="99"/>
        <end position="109"/>
    </location>
</feature>
<feature type="non-terminal residue" evidence="2">
    <location>
        <position position="254"/>
    </location>
</feature>
<gene>
    <name evidence="2" type="ORF">N320_01052</name>
</gene>